<keyword evidence="2" id="KW-0446">Lipid-binding</keyword>
<comment type="similarity">
    <text evidence="1 2">Belongs to the plant LTP family.</text>
</comment>
<dbReference type="InterPro" id="IPR000528">
    <property type="entry name" value="Plant_nsLTP"/>
</dbReference>
<dbReference type="KEGG" id="crb:17891927"/>
<evidence type="ECO:0000313" key="6">
    <source>
        <dbReference type="Proteomes" id="UP000029121"/>
    </source>
</evidence>
<dbReference type="GO" id="GO:0008289">
    <property type="term" value="F:lipid binding"/>
    <property type="evidence" value="ECO:0007669"/>
    <property type="project" value="UniProtKB-KW"/>
</dbReference>
<evidence type="ECO:0000256" key="2">
    <source>
        <dbReference type="RuleBase" id="RU000628"/>
    </source>
</evidence>
<dbReference type="CDD" id="cd01960">
    <property type="entry name" value="nsLTP1"/>
    <property type="match status" value="1"/>
</dbReference>
<proteinExistence type="inferred from homology"/>
<dbReference type="Proteomes" id="UP000029121">
    <property type="component" value="Unassembled WGS sequence"/>
</dbReference>
<comment type="function">
    <text evidence="2">Plant non-specific lipid-transfer proteins transfer phospholipids as well as galactolipids across membranes. May play a role in wax or cutin deposition in the cell walls of expanding epidermal cells and certain secretory tissues.</text>
</comment>
<feature type="chain" id="PRO_5004342794" description="Non-specific lipid-transfer protein" evidence="3">
    <location>
        <begin position="28"/>
        <end position="121"/>
    </location>
</feature>
<reference evidence="6" key="1">
    <citation type="journal article" date="2013" name="Nat. Genet.">
        <title>The Capsella rubella genome and the genomic consequences of rapid mating system evolution.</title>
        <authorList>
            <person name="Slotte T."/>
            <person name="Hazzouri K.M."/>
            <person name="Agren J.A."/>
            <person name="Koenig D."/>
            <person name="Maumus F."/>
            <person name="Guo Y.L."/>
            <person name="Steige K."/>
            <person name="Platts A.E."/>
            <person name="Escobar J.S."/>
            <person name="Newman L.K."/>
            <person name="Wang W."/>
            <person name="Mandakova T."/>
            <person name="Vello E."/>
            <person name="Smith L.M."/>
            <person name="Henz S.R."/>
            <person name="Steffen J."/>
            <person name="Takuno S."/>
            <person name="Brandvain Y."/>
            <person name="Coop G."/>
            <person name="Andolfatto P."/>
            <person name="Hu T.T."/>
            <person name="Blanchette M."/>
            <person name="Clark R.M."/>
            <person name="Quesneville H."/>
            <person name="Nordborg M."/>
            <person name="Gaut B.S."/>
            <person name="Lysak M.A."/>
            <person name="Jenkins J."/>
            <person name="Grimwood J."/>
            <person name="Chapman J."/>
            <person name="Prochnik S."/>
            <person name="Shu S."/>
            <person name="Rokhsar D."/>
            <person name="Schmutz J."/>
            <person name="Weigel D."/>
            <person name="Wright S.I."/>
        </authorList>
    </citation>
    <scope>NUCLEOTIDE SEQUENCE [LARGE SCALE GENOMIC DNA]</scope>
    <source>
        <strain evidence="6">cv. Monte Gargano</strain>
    </source>
</reference>
<organism evidence="5 6">
    <name type="scientific">Capsella rubella</name>
    <dbReference type="NCBI Taxonomy" id="81985"/>
    <lineage>
        <taxon>Eukaryota</taxon>
        <taxon>Viridiplantae</taxon>
        <taxon>Streptophyta</taxon>
        <taxon>Embryophyta</taxon>
        <taxon>Tracheophyta</taxon>
        <taxon>Spermatophyta</taxon>
        <taxon>Magnoliopsida</taxon>
        <taxon>eudicotyledons</taxon>
        <taxon>Gunneridae</taxon>
        <taxon>Pentapetalae</taxon>
        <taxon>rosids</taxon>
        <taxon>malvids</taxon>
        <taxon>Brassicales</taxon>
        <taxon>Brassicaceae</taxon>
        <taxon>Camelineae</taxon>
        <taxon>Capsella</taxon>
    </lineage>
</organism>
<protein>
    <recommendedName>
        <fullName evidence="2">Non-specific lipid-transfer protein</fullName>
    </recommendedName>
</protein>
<name>R0I218_9BRAS</name>
<evidence type="ECO:0000256" key="1">
    <source>
        <dbReference type="ARBA" id="ARBA00009748"/>
    </source>
</evidence>
<evidence type="ECO:0000259" key="4">
    <source>
        <dbReference type="SMART" id="SM00499"/>
    </source>
</evidence>
<dbReference type="Gene3D" id="1.10.110.10">
    <property type="entry name" value="Plant lipid-transfer and hydrophobic proteins"/>
    <property type="match status" value="1"/>
</dbReference>
<dbReference type="PANTHER" id="PTHR33076">
    <property type="entry name" value="NON-SPECIFIC LIPID-TRANSFER PROTEIN 2-RELATED"/>
    <property type="match status" value="1"/>
</dbReference>
<gene>
    <name evidence="5" type="ORF">CARUB_v10015174mg</name>
</gene>
<dbReference type="PRINTS" id="PR00382">
    <property type="entry name" value="LIPIDTRNSFER"/>
</dbReference>
<keyword evidence="3" id="KW-0732">Signal</keyword>
<dbReference type="InterPro" id="IPR016140">
    <property type="entry name" value="Bifunc_inhib/LTP/seed_store"/>
</dbReference>
<evidence type="ECO:0000256" key="3">
    <source>
        <dbReference type="SAM" id="SignalP"/>
    </source>
</evidence>
<accession>R0I218</accession>
<dbReference type="Pfam" id="PF00234">
    <property type="entry name" value="Tryp_alpha_amyl"/>
    <property type="match status" value="1"/>
</dbReference>
<keyword evidence="6" id="KW-1185">Reference proteome</keyword>
<dbReference type="AlphaFoldDB" id="R0I218"/>
<dbReference type="GO" id="GO:0006869">
    <property type="term" value="P:lipid transport"/>
    <property type="evidence" value="ECO:0007669"/>
    <property type="project" value="InterPro"/>
</dbReference>
<feature type="signal peptide" evidence="3">
    <location>
        <begin position="1"/>
        <end position="27"/>
    </location>
</feature>
<dbReference type="SMART" id="SM00499">
    <property type="entry name" value="AAI"/>
    <property type="match status" value="1"/>
</dbReference>
<dbReference type="SUPFAM" id="SSF47699">
    <property type="entry name" value="Bifunctional inhibitor/lipid-transfer protein/seed storage 2S albumin"/>
    <property type="match status" value="1"/>
</dbReference>
<keyword evidence="2" id="KW-0813">Transport</keyword>
<evidence type="ECO:0000313" key="5">
    <source>
        <dbReference type="EMBL" id="EOA31935.1"/>
    </source>
</evidence>
<dbReference type="EMBL" id="KB870807">
    <property type="protein sequence ID" value="EOA31935.1"/>
    <property type="molecule type" value="Genomic_DNA"/>
</dbReference>
<dbReference type="OrthoDB" id="1024181at2759"/>
<dbReference type="STRING" id="81985.R0I218"/>
<feature type="domain" description="Bifunctional inhibitor/plant lipid transfer protein/seed storage helical" evidence="4">
    <location>
        <begin position="31"/>
        <end position="116"/>
    </location>
</feature>
<sequence length="121" mass="13298">MSKLVLIVCAIAITIVTLPLNIQTVHGLTICEIATNEVKPCLQYLWAPPQARPPPDCCSGLDKVNRSAKTFEERRDICMCLSIEAAITGADQYKFTNLPKFCGIKLFAPIGPKFDCNSIKV</sequence>
<dbReference type="InterPro" id="IPR036312">
    <property type="entry name" value="Bifun_inhib/LTP/seed_sf"/>
</dbReference>